<feature type="transmembrane region" description="Helical" evidence="6">
    <location>
        <begin position="67"/>
        <end position="83"/>
    </location>
</feature>
<proteinExistence type="predicted"/>
<evidence type="ECO:0000256" key="2">
    <source>
        <dbReference type="ARBA" id="ARBA00022692"/>
    </source>
</evidence>
<comment type="caution">
    <text evidence="8">The sequence shown here is derived from an EMBL/GenBank/DDBJ whole genome shotgun (WGS) entry which is preliminary data.</text>
</comment>
<dbReference type="AlphaFoldDB" id="A0A0T6B7D6"/>
<dbReference type="EMBL" id="LJIG01009377">
    <property type="protein sequence ID" value="KRT83201.1"/>
    <property type="molecule type" value="Genomic_DNA"/>
</dbReference>
<dbReference type="Pfam" id="PF24456">
    <property type="entry name" value="RHD_RETREG1-3"/>
    <property type="match status" value="1"/>
</dbReference>
<feature type="non-terminal residue" evidence="8">
    <location>
        <position position="1"/>
    </location>
</feature>
<feature type="transmembrane region" description="Helical" evidence="6">
    <location>
        <begin position="7"/>
        <end position="27"/>
    </location>
</feature>
<evidence type="ECO:0000313" key="8">
    <source>
        <dbReference type="EMBL" id="KRT83201.1"/>
    </source>
</evidence>
<keyword evidence="2 6" id="KW-0812">Transmembrane</keyword>
<protein>
    <recommendedName>
        <fullName evidence="7">RETREG1-3/ARL6IP-like N-terminal reticulon-homology domain-containing protein</fullName>
    </recommendedName>
</protein>
<evidence type="ECO:0000256" key="5">
    <source>
        <dbReference type="SAM" id="MobiDB-lite"/>
    </source>
</evidence>
<organism evidence="8 9">
    <name type="scientific">Oryctes borbonicus</name>
    <dbReference type="NCBI Taxonomy" id="1629725"/>
    <lineage>
        <taxon>Eukaryota</taxon>
        <taxon>Metazoa</taxon>
        <taxon>Ecdysozoa</taxon>
        <taxon>Arthropoda</taxon>
        <taxon>Hexapoda</taxon>
        <taxon>Insecta</taxon>
        <taxon>Pterygota</taxon>
        <taxon>Neoptera</taxon>
        <taxon>Endopterygota</taxon>
        <taxon>Coleoptera</taxon>
        <taxon>Polyphaga</taxon>
        <taxon>Scarabaeiformia</taxon>
        <taxon>Scarabaeidae</taxon>
        <taxon>Dynastinae</taxon>
        <taxon>Oryctes</taxon>
    </lineage>
</organism>
<dbReference type="Proteomes" id="UP000051574">
    <property type="component" value="Unassembled WGS sequence"/>
</dbReference>
<feature type="non-terminal residue" evidence="8">
    <location>
        <position position="296"/>
    </location>
</feature>
<evidence type="ECO:0000256" key="3">
    <source>
        <dbReference type="ARBA" id="ARBA00022989"/>
    </source>
</evidence>
<keyword evidence="3 6" id="KW-1133">Transmembrane helix</keyword>
<feature type="domain" description="RETREG1-3/ARL6IP-like N-terminal reticulon-homology" evidence="7">
    <location>
        <begin position="36"/>
        <end position="107"/>
    </location>
</feature>
<reference evidence="8 9" key="1">
    <citation type="submission" date="2015-09" db="EMBL/GenBank/DDBJ databases">
        <title>Draft genome of the scarab beetle Oryctes borbonicus.</title>
        <authorList>
            <person name="Meyer J.M."/>
            <person name="Markov G.V."/>
            <person name="Baskaran P."/>
            <person name="Herrmann M."/>
            <person name="Sommer R.J."/>
            <person name="Roedelsperger C."/>
        </authorList>
    </citation>
    <scope>NUCLEOTIDE SEQUENCE [LARGE SCALE GENOMIC DNA]</scope>
    <source>
        <strain evidence="8">OB123</strain>
        <tissue evidence="8">Whole animal</tissue>
    </source>
</reference>
<sequence>IIVQFNLRLYGIIFLTLLIGFLTDLYFERTGLQAAVSERSNSVKTVLVLSCNMFLYLKVLRKDNPPMFCGLMCIVFLVMSIISKNIPGYFVAYIILIFMFFGPLAASKLPIEYKNNIVNSILLFNDNEGVLAETELIPFLTDKEMNEKDPELESLLTDRTADSVTSSLINGINSMPSYLEAEGSLDGLDEEDLVPNVKPSSTLHTPEDNSTDSDSDDKNIKFDSMHFNGDSSSDDEKHYTVGLRFSEVLEGAESTSRLDEKKAQSIALGILSNLTTVGTSIMSNVMSSINVDKPKR</sequence>
<evidence type="ECO:0000256" key="4">
    <source>
        <dbReference type="ARBA" id="ARBA00023136"/>
    </source>
</evidence>
<evidence type="ECO:0000256" key="1">
    <source>
        <dbReference type="ARBA" id="ARBA00004141"/>
    </source>
</evidence>
<feature type="region of interest" description="Disordered" evidence="5">
    <location>
        <begin position="190"/>
        <end position="236"/>
    </location>
</feature>
<keyword evidence="4 6" id="KW-0472">Membrane</keyword>
<evidence type="ECO:0000313" key="9">
    <source>
        <dbReference type="Proteomes" id="UP000051574"/>
    </source>
</evidence>
<dbReference type="GO" id="GO:0005783">
    <property type="term" value="C:endoplasmic reticulum"/>
    <property type="evidence" value="ECO:0007669"/>
    <property type="project" value="UniProtKB-ARBA"/>
</dbReference>
<keyword evidence="9" id="KW-1185">Reference proteome</keyword>
<comment type="subcellular location">
    <subcellularLocation>
        <location evidence="1">Membrane</location>
        <topology evidence="1">Multi-pass membrane protein</topology>
    </subcellularLocation>
</comment>
<accession>A0A0T6B7D6</accession>
<dbReference type="GO" id="GO:0016020">
    <property type="term" value="C:membrane"/>
    <property type="evidence" value="ECO:0007669"/>
    <property type="project" value="UniProtKB-SubCell"/>
</dbReference>
<dbReference type="OrthoDB" id="10029527at2759"/>
<feature type="transmembrane region" description="Helical" evidence="6">
    <location>
        <begin position="89"/>
        <end position="106"/>
    </location>
</feature>
<gene>
    <name evidence="8" type="ORF">AMK59_4528</name>
</gene>
<evidence type="ECO:0000259" key="7">
    <source>
        <dbReference type="Pfam" id="PF24456"/>
    </source>
</evidence>
<evidence type="ECO:0000256" key="6">
    <source>
        <dbReference type="SAM" id="Phobius"/>
    </source>
</evidence>
<name>A0A0T6B7D6_9SCAR</name>
<dbReference type="InterPro" id="IPR057282">
    <property type="entry name" value="RETREG1-3-like_RHD"/>
</dbReference>